<keyword evidence="2" id="KW-0808">Transferase</keyword>
<dbReference type="PANTHER" id="PTHR13778">
    <property type="entry name" value="GLYCOSYLTRANSFERASE 8 DOMAIN-CONTAINING PROTEIN"/>
    <property type="match status" value="1"/>
</dbReference>
<dbReference type="AlphaFoldDB" id="A0AAI9SDI3"/>
<protein>
    <submittedName>
        <fullName evidence="4">Glycosyltransferase family 8 protein</fullName>
    </submittedName>
</protein>
<dbReference type="SUPFAM" id="SSF53448">
    <property type="entry name" value="Nucleotide-diphospho-sugar transferases"/>
    <property type="match status" value="1"/>
</dbReference>
<dbReference type="RefSeq" id="WP_139688603.1">
    <property type="nucleotide sequence ID" value="NZ_WEHW01000003.1"/>
</dbReference>
<dbReference type="CDD" id="cd04194">
    <property type="entry name" value="GT8_A4GalT_like"/>
    <property type="match status" value="1"/>
</dbReference>
<gene>
    <name evidence="4" type="ORF">GBM96_02350</name>
</gene>
<dbReference type="PANTHER" id="PTHR13778:SF47">
    <property type="entry name" value="LIPOPOLYSACCHARIDE 1,3-GALACTOSYLTRANSFERASE"/>
    <property type="match status" value="1"/>
</dbReference>
<keyword evidence="5" id="KW-1185">Reference proteome</keyword>
<keyword evidence="1" id="KW-0328">Glycosyltransferase</keyword>
<dbReference type="Proteomes" id="UP000469462">
    <property type="component" value="Unassembled WGS sequence"/>
</dbReference>
<sequence length="295" mass="34607">MNKYISICFAINNSYYEQTIKIIKSIITYTNSELIKVYVLFNDLDAENKIKILNLQNNNARVNIKLIKISNYIFDNIKITIPHTSIETYFRLLIPTIFKDIEDKILYLDADIVIRHNIDDLWETDIQNFCLAGVEDTFIKAINYKNNIGLLNDDIYVNAGVLLFNIKRITQLFSGDEIISAAEKIEKSKKINFQDQDIINIIFKGQIKKINKRFNLTMAEIRNSSIDIIENAAIIHYTGSKKPWNVKNPDSIPYKYYFTETNNINKLSSSLKKEDYNGYRHYSWFSIPLWKKRLK</sequence>
<dbReference type="EMBL" id="WEHW01000003">
    <property type="protein sequence ID" value="KAB7652472.1"/>
    <property type="molecule type" value="Genomic_DNA"/>
</dbReference>
<dbReference type="InterPro" id="IPR050748">
    <property type="entry name" value="Glycosyltrans_8_dom-fam"/>
</dbReference>
<evidence type="ECO:0000256" key="2">
    <source>
        <dbReference type="ARBA" id="ARBA00022679"/>
    </source>
</evidence>
<evidence type="ECO:0000256" key="3">
    <source>
        <dbReference type="ARBA" id="ARBA00022723"/>
    </source>
</evidence>
<evidence type="ECO:0000313" key="5">
    <source>
        <dbReference type="Proteomes" id="UP000469462"/>
    </source>
</evidence>
<evidence type="ECO:0000256" key="1">
    <source>
        <dbReference type="ARBA" id="ARBA00022676"/>
    </source>
</evidence>
<organism evidence="4 5">
    <name type="scientific">Sutterella seckii</name>
    <dbReference type="NCBI Taxonomy" id="1944635"/>
    <lineage>
        <taxon>Bacteria</taxon>
        <taxon>Pseudomonadati</taxon>
        <taxon>Pseudomonadota</taxon>
        <taxon>Betaproteobacteria</taxon>
        <taxon>Burkholderiales</taxon>
        <taxon>Sutterellaceae</taxon>
        <taxon>Sutterella</taxon>
    </lineage>
</organism>
<reference evidence="4 5" key="1">
    <citation type="submission" date="2019-10" db="EMBL/GenBank/DDBJ databases">
        <title>Genome diversity of Sutterella seckii.</title>
        <authorList>
            <person name="Chaplin A.V."/>
            <person name="Sokolova S.R."/>
            <person name="Mosin K.A."/>
            <person name="Ivanova E.L."/>
            <person name="Kochetkova T.O."/>
            <person name="Goltsov A.Y."/>
            <person name="Trofimov D.Y."/>
            <person name="Efimov B.A."/>
        </authorList>
    </citation>
    <scope>NUCLEOTIDE SEQUENCE [LARGE SCALE GENOMIC DNA]</scope>
    <source>
        <strain evidence="4 5">ASD3426</strain>
    </source>
</reference>
<proteinExistence type="predicted"/>
<dbReference type="InterPro" id="IPR029044">
    <property type="entry name" value="Nucleotide-diphossugar_trans"/>
</dbReference>
<comment type="caution">
    <text evidence="4">The sequence shown here is derived from an EMBL/GenBank/DDBJ whole genome shotgun (WGS) entry which is preliminary data.</text>
</comment>
<keyword evidence="3" id="KW-0479">Metal-binding</keyword>
<dbReference type="GO" id="GO:0046872">
    <property type="term" value="F:metal ion binding"/>
    <property type="evidence" value="ECO:0007669"/>
    <property type="project" value="UniProtKB-KW"/>
</dbReference>
<evidence type="ECO:0000313" key="4">
    <source>
        <dbReference type="EMBL" id="KAB7652472.1"/>
    </source>
</evidence>
<dbReference type="GO" id="GO:0016757">
    <property type="term" value="F:glycosyltransferase activity"/>
    <property type="evidence" value="ECO:0007669"/>
    <property type="project" value="UniProtKB-KW"/>
</dbReference>
<dbReference type="Pfam" id="PF01501">
    <property type="entry name" value="Glyco_transf_8"/>
    <property type="match status" value="1"/>
</dbReference>
<accession>A0AAI9SDI3</accession>
<name>A0AAI9SDI3_9BURK</name>
<dbReference type="Gene3D" id="3.90.550.10">
    <property type="entry name" value="Spore Coat Polysaccharide Biosynthesis Protein SpsA, Chain A"/>
    <property type="match status" value="1"/>
</dbReference>
<dbReference type="InterPro" id="IPR002495">
    <property type="entry name" value="Glyco_trans_8"/>
</dbReference>